<keyword evidence="3" id="KW-0732">Signal</keyword>
<dbReference type="Pfam" id="PF08842">
    <property type="entry name" value="Mfa2"/>
    <property type="match status" value="1"/>
</dbReference>
<name>A0A379MSZ9_9BACT</name>
<evidence type="ECO:0000256" key="5">
    <source>
        <dbReference type="ARBA" id="ARBA00023139"/>
    </source>
</evidence>
<evidence type="ECO:0000256" key="1">
    <source>
        <dbReference type="ARBA" id="ARBA00004442"/>
    </source>
</evidence>
<evidence type="ECO:0000313" key="8">
    <source>
        <dbReference type="EMBL" id="SUE34536.1"/>
    </source>
</evidence>
<keyword evidence="6" id="KW-0998">Cell outer membrane</keyword>
<evidence type="ECO:0000256" key="6">
    <source>
        <dbReference type="ARBA" id="ARBA00023237"/>
    </source>
</evidence>
<protein>
    <submittedName>
        <fullName evidence="8">Fimbrillin-A associated anchor proteins Mfa1 and Mfa2</fullName>
    </submittedName>
</protein>
<evidence type="ECO:0000256" key="7">
    <source>
        <dbReference type="ARBA" id="ARBA00023288"/>
    </source>
</evidence>
<evidence type="ECO:0000256" key="3">
    <source>
        <dbReference type="ARBA" id="ARBA00022729"/>
    </source>
</evidence>
<dbReference type="RefSeq" id="WP_027291612.1">
    <property type="nucleotide sequence ID" value="NZ_UGVL01000001.1"/>
</dbReference>
<dbReference type="OrthoDB" id="1024471at2"/>
<comment type="similarity">
    <text evidence="2">Belongs to the bacteroidetes fimbrillin superfamily. FimB/Mfa2 family.</text>
</comment>
<keyword evidence="7" id="KW-0449">Lipoprotein</keyword>
<keyword evidence="4" id="KW-0472">Membrane</keyword>
<comment type="subcellular location">
    <subcellularLocation>
        <location evidence="1">Cell outer membrane</location>
    </subcellularLocation>
</comment>
<dbReference type="PROSITE" id="PS51257">
    <property type="entry name" value="PROKAR_LIPOPROTEIN"/>
    <property type="match status" value="1"/>
</dbReference>
<evidence type="ECO:0000256" key="4">
    <source>
        <dbReference type="ARBA" id="ARBA00023136"/>
    </source>
</evidence>
<proteinExistence type="inferred from homology"/>
<keyword evidence="5" id="KW-0564">Palmitate</keyword>
<dbReference type="Proteomes" id="UP000255233">
    <property type="component" value="Unassembled WGS sequence"/>
</dbReference>
<dbReference type="GO" id="GO:0009279">
    <property type="term" value="C:cell outer membrane"/>
    <property type="evidence" value="ECO:0007669"/>
    <property type="project" value="UniProtKB-SubCell"/>
</dbReference>
<gene>
    <name evidence="8" type="ORF">NCTC11190_01765</name>
</gene>
<organism evidence="8 9">
    <name type="scientific">Rikenella microfusus</name>
    <dbReference type="NCBI Taxonomy" id="28139"/>
    <lineage>
        <taxon>Bacteria</taxon>
        <taxon>Pseudomonadati</taxon>
        <taxon>Bacteroidota</taxon>
        <taxon>Bacteroidia</taxon>
        <taxon>Bacteroidales</taxon>
        <taxon>Rikenellaceae</taxon>
        <taxon>Rikenella</taxon>
    </lineage>
</organism>
<dbReference type="AlphaFoldDB" id="A0A379MSZ9"/>
<dbReference type="EMBL" id="UGVL01000001">
    <property type="protein sequence ID" value="SUE34536.1"/>
    <property type="molecule type" value="Genomic_DNA"/>
</dbReference>
<dbReference type="InterPro" id="IPR014941">
    <property type="entry name" value="FimB/Mfa2/Mfa3"/>
</dbReference>
<reference evidence="8 9" key="1">
    <citation type="submission" date="2018-06" db="EMBL/GenBank/DDBJ databases">
        <authorList>
            <consortium name="Pathogen Informatics"/>
            <person name="Doyle S."/>
        </authorList>
    </citation>
    <scope>NUCLEOTIDE SEQUENCE [LARGE SCALE GENOMIC DNA]</scope>
    <source>
        <strain evidence="8 9">NCTC11190</strain>
    </source>
</reference>
<accession>A0A379MSZ9</accession>
<sequence>MNRIIFPLLAGTVLLLAGCKKDNGSGSGTNPGQLITPRLVAAEHETPFTGALEVFPCKHGTTIYFGNYFNDRLSFFNALYTIFEGNVYSTPRPITLPIGEYNLIYWGVSQLQEPTYISGAIHSPGIGLNNDLSRENYSLREYPGADTTYYPVYDFVFAKQEVDIGAESISVSLQRVVAGLTVLLQKDDHTELDPEIASIDVLIGNIAEELDFATGEPQNQTKTVRFPITIDDNNMSAVNPIALVFPSAPNPPLTIVLKLKDGTIRTFRTVLNNELKANTKLTVTVNMGEILDSETTAGGFEVNKWEEKSETVNAEPVP</sequence>
<evidence type="ECO:0000313" key="9">
    <source>
        <dbReference type="Proteomes" id="UP000255233"/>
    </source>
</evidence>
<keyword evidence="9" id="KW-1185">Reference proteome</keyword>
<evidence type="ECO:0000256" key="2">
    <source>
        <dbReference type="ARBA" id="ARBA00007248"/>
    </source>
</evidence>